<keyword evidence="6" id="KW-1185">Reference proteome</keyword>
<dbReference type="SUPFAM" id="SSF56784">
    <property type="entry name" value="HAD-like"/>
    <property type="match status" value="1"/>
</dbReference>
<dbReference type="InterPro" id="IPR009206">
    <property type="entry name" value="Nucleotidase_putative"/>
</dbReference>
<dbReference type="GO" id="GO:0009264">
    <property type="term" value="P:deoxyribonucleotide catabolic process"/>
    <property type="evidence" value="ECO:0007669"/>
    <property type="project" value="InterPro"/>
</dbReference>
<dbReference type="KEGG" id="pbk:Back11_14160"/>
<dbReference type="Gene3D" id="3.40.50.1000">
    <property type="entry name" value="HAD superfamily/HAD-like"/>
    <property type="match status" value="1"/>
</dbReference>
<dbReference type="AlphaFoldDB" id="A0A3G9J2L9"/>
<proteinExistence type="inferred from homology"/>
<name>A0A3G9J2L9_9BACL</name>
<accession>A0A3G9J2L9</accession>
<dbReference type="InterPro" id="IPR010708">
    <property type="entry name" value="5'(3')-deoxyribonucleotidase"/>
</dbReference>
<dbReference type="EMBL" id="AP019308">
    <property type="protein sequence ID" value="BBH20071.1"/>
    <property type="molecule type" value="Genomic_DNA"/>
</dbReference>
<sequence length="191" mass="22368">MHIGVDLDNTILDATSAHLHYYNKASGLSLTPDDVNDFYLYRLYGWAEAERDAIYNKYGHDIHWNSSPLPMAVEILQQLFKQHQISIITARPLLFRDVTIEWLKLHKINYHNITLTENKLQECMISKVDVLIDDGPHYAEEFALVNKPVILYDQPYNLSVTNDFVYRASNWIEVKKQIEYLESKLNLINKK</sequence>
<dbReference type="PANTHER" id="PTHR35134:SF2">
    <property type="entry name" value="NUCLEOTIDASE YQFW-RELATED"/>
    <property type="match status" value="1"/>
</dbReference>
<keyword evidence="2 3" id="KW-0378">Hydrolase</keyword>
<dbReference type="RefSeq" id="WP_125654847.1">
    <property type="nucleotide sequence ID" value="NZ_AP019308.1"/>
</dbReference>
<dbReference type="OrthoDB" id="278110at2"/>
<dbReference type="EC" id="3.1.3.-" evidence="3"/>
<evidence type="ECO:0000256" key="3">
    <source>
        <dbReference type="PIRNR" id="PIRNR021362"/>
    </source>
</evidence>
<evidence type="ECO:0000313" key="5">
    <source>
        <dbReference type="EMBL" id="BBH20071.1"/>
    </source>
</evidence>
<dbReference type="PANTHER" id="PTHR35134">
    <property type="entry name" value="NUCLEOTIDASE YQFW-RELATED"/>
    <property type="match status" value="1"/>
</dbReference>
<feature type="active site" description="Proton donor" evidence="4">
    <location>
        <position position="8"/>
    </location>
</feature>
<organism evidence="5 6">
    <name type="scientific">Paenibacillus baekrokdamisoli</name>
    <dbReference type="NCBI Taxonomy" id="1712516"/>
    <lineage>
        <taxon>Bacteria</taxon>
        <taxon>Bacillati</taxon>
        <taxon>Bacillota</taxon>
        <taxon>Bacilli</taxon>
        <taxon>Bacillales</taxon>
        <taxon>Paenibacillaceae</taxon>
        <taxon>Paenibacillus</taxon>
    </lineage>
</organism>
<feature type="active site" description="Nucleophile" evidence="4">
    <location>
        <position position="6"/>
    </location>
</feature>
<dbReference type="Pfam" id="PF06941">
    <property type="entry name" value="NT5C"/>
    <property type="match status" value="1"/>
</dbReference>
<dbReference type="InterPro" id="IPR052419">
    <property type="entry name" value="5_3-deoxyribonucleotidase-like"/>
</dbReference>
<reference evidence="5 6" key="1">
    <citation type="submission" date="2018-11" db="EMBL/GenBank/DDBJ databases">
        <title>Complete genome sequence of Paenibacillus baekrokdamisoli strain KCTC 33723.</title>
        <authorList>
            <person name="Kang S.W."/>
            <person name="Lee K.C."/>
            <person name="Kim K.K."/>
            <person name="Kim J.S."/>
            <person name="Kim D.S."/>
            <person name="Ko S.H."/>
            <person name="Yang S.H."/>
            <person name="Lee J.S."/>
        </authorList>
    </citation>
    <scope>NUCLEOTIDE SEQUENCE [LARGE SCALE GENOMIC DNA]</scope>
    <source>
        <strain evidence="5 6">KCTC 33723</strain>
    </source>
</reference>
<protein>
    <recommendedName>
        <fullName evidence="3">Nucleotidase</fullName>
        <ecNumber evidence="3">3.1.3.-</ecNumber>
    </recommendedName>
</protein>
<dbReference type="PIRSF" id="PIRSF021362">
    <property type="entry name" value="UCP021362_HAD"/>
    <property type="match status" value="1"/>
</dbReference>
<gene>
    <name evidence="5" type="primary">yorS</name>
    <name evidence="5" type="ORF">Back11_14160</name>
</gene>
<dbReference type="GO" id="GO:0008253">
    <property type="term" value="F:5'-nucleotidase activity"/>
    <property type="evidence" value="ECO:0007669"/>
    <property type="project" value="InterPro"/>
</dbReference>
<comment type="similarity">
    <text evidence="1 3">Belongs to the 5'(3')-deoxyribonucleotidase family.</text>
</comment>
<dbReference type="InterPro" id="IPR036412">
    <property type="entry name" value="HAD-like_sf"/>
</dbReference>
<evidence type="ECO:0000313" key="6">
    <source>
        <dbReference type="Proteomes" id="UP000275368"/>
    </source>
</evidence>
<evidence type="ECO:0000256" key="4">
    <source>
        <dbReference type="PIRSR" id="PIRSR610708-1"/>
    </source>
</evidence>
<dbReference type="InterPro" id="IPR023214">
    <property type="entry name" value="HAD_sf"/>
</dbReference>
<evidence type="ECO:0000256" key="2">
    <source>
        <dbReference type="ARBA" id="ARBA00022801"/>
    </source>
</evidence>
<dbReference type="Proteomes" id="UP000275368">
    <property type="component" value="Chromosome"/>
</dbReference>
<evidence type="ECO:0000256" key="1">
    <source>
        <dbReference type="ARBA" id="ARBA00009589"/>
    </source>
</evidence>